<reference evidence="3 4" key="3">
    <citation type="journal article" date="2017" name="G3 (Bethesda)">
        <title>Comparative analysis highlights variable genome content of wheat rusts and divergence of the mating loci.</title>
        <authorList>
            <person name="Cuomo C.A."/>
            <person name="Bakkeren G."/>
            <person name="Khalil H.B."/>
            <person name="Panwar V."/>
            <person name="Joly D."/>
            <person name="Linning R."/>
            <person name="Sakthikumar S."/>
            <person name="Song X."/>
            <person name="Adiconis X."/>
            <person name="Fan L."/>
            <person name="Goldberg J.M."/>
            <person name="Levin J.Z."/>
            <person name="Young S."/>
            <person name="Zeng Q."/>
            <person name="Anikster Y."/>
            <person name="Bruce M."/>
            <person name="Wang M."/>
            <person name="Yin C."/>
            <person name="McCallum B."/>
            <person name="Szabo L.J."/>
            <person name="Hulbert S."/>
            <person name="Chen X."/>
            <person name="Fellers J.P."/>
        </authorList>
    </citation>
    <scope>NUCLEOTIDE SEQUENCE</scope>
    <source>
        <strain evidence="4">Isolate 1-1 / race 1 (BBBD)</strain>
        <strain evidence="3">isolate 1-1 / race 1 (BBBD)</strain>
    </source>
</reference>
<gene>
    <name evidence="2" type="ORF">PTTG_07270</name>
</gene>
<protein>
    <submittedName>
        <fullName evidence="3">F-box domain-containing protein</fullName>
    </submittedName>
</protein>
<dbReference type="PANTHER" id="PTHR46177:SF1">
    <property type="entry name" value="INTEGRASE CATALYTIC DOMAIN-CONTAINING PROTEIN"/>
    <property type="match status" value="1"/>
</dbReference>
<evidence type="ECO:0000313" key="2">
    <source>
        <dbReference type="EMBL" id="OAV86936.1"/>
    </source>
</evidence>
<dbReference type="Proteomes" id="UP000005240">
    <property type="component" value="Unassembled WGS sequence"/>
</dbReference>
<dbReference type="OrthoDB" id="5392716at2759"/>
<reference evidence="2" key="2">
    <citation type="submission" date="2016-05" db="EMBL/GenBank/DDBJ databases">
        <title>Comparative analysis highlights variable genome content of wheat rusts and divergence of the mating loci.</title>
        <authorList>
            <person name="Cuomo C.A."/>
            <person name="Bakkeren G."/>
            <person name="Szabo L."/>
            <person name="Khalil H."/>
            <person name="Joly D."/>
            <person name="Goldberg J."/>
            <person name="Young S."/>
            <person name="Zeng Q."/>
            <person name="Fellers J."/>
        </authorList>
    </citation>
    <scope>NUCLEOTIDE SEQUENCE [LARGE SCALE GENOMIC DNA]</scope>
    <source>
        <strain evidence="2">1-1 BBBD Race 1</strain>
    </source>
</reference>
<dbReference type="AlphaFoldDB" id="A0A0C4F2E9"/>
<reference evidence="3" key="4">
    <citation type="submission" date="2025-05" db="UniProtKB">
        <authorList>
            <consortium name="EnsemblFungi"/>
        </authorList>
    </citation>
    <scope>IDENTIFICATION</scope>
    <source>
        <strain evidence="3">isolate 1-1 / race 1 (BBBD)</strain>
    </source>
</reference>
<accession>A0A0C4F2E9</accession>
<name>A0A0C4F2E9_PUCT1</name>
<keyword evidence="4" id="KW-1185">Reference proteome</keyword>
<dbReference type="PROSITE" id="PS50181">
    <property type="entry name" value="FBOX"/>
    <property type="match status" value="1"/>
</dbReference>
<proteinExistence type="predicted"/>
<dbReference type="VEuPathDB" id="FungiDB:PTTG_07270"/>
<evidence type="ECO:0000313" key="4">
    <source>
        <dbReference type="Proteomes" id="UP000005240"/>
    </source>
</evidence>
<dbReference type="EnsemblFungi" id="PTTG_07270-t43_1">
    <property type="protein sequence ID" value="PTTG_07270-t43_1-p1"/>
    <property type="gene ID" value="PTTG_07270"/>
</dbReference>
<sequence length="239" mass="27530">MGIQTLDRKRKLWGLQQRNLPQSPAPIVQASIRSSHCKGLDLNEMKAQLLKETGRDVAIRTIQRYLKFLNLKQIENDLQNGKTTIEKVVECINHARTELLQTSAGYRSMHRILKQFYAISLPRNLVYEILQEIDPEGLAQRLRKTCKRPKAGGIPLKVTTDYGSETIDMAAQQMFLSHHYAGISVEEAKLRHHFTKSTRNQKIEALWSQMMKQHNQAVIDIIQNQIESGKYNPEDEVQK</sequence>
<organism evidence="2">
    <name type="scientific">Puccinia triticina (isolate 1-1 / race 1 (BBBD))</name>
    <name type="common">Brown leaf rust fungus</name>
    <dbReference type="NCBI Taxonomy" id="630390"/>
    <lineage>
        <taxon>Eukaryota</taxon>
        <taxon>Fungi</taxon>
        <taxon>Dikarya</taxon>
        <taxon>Basidiomycota</taxon>
        <taxon>Pucciniomycotina</taxon>
        <taxon>Pucciniomycetes</taxon>
        <taxon>Pucciniales</taxon>
        <taxon>Pucciniaceae</taxon>
        <taxon>Puccinia</taxon>
    </lineage>
</organism>
<evidence type="ECO:0000259" key="1">
    <source>
        <dbReference type="PROSITE" id="PS50181"/>
    </source>
</evidence>
<dbReference type="EMBL" id="ADAS02000699">
    <property type="protein sequence ID" value="OAV86936.1"/>
    <property type="molecule type" value="Genomic_DNA"/>
</dbReference>
<dbReference type="PANTHER" id="PTHR46177">
    <property type="entry name" value="INTEGRASE CATALYTIC DOMAIN-CONTAINING PROTEIN"/>
    <property type="match status" value="1"/>
</dbReference>
<evidence type="ECO:0000313" key="3">
    <source>
        <dbReference type="EnsemblFungi" id="PTTG_07270-t43_1-p1"/>
    </source>
</evidence>
<reference evidence="2" key="1">
    <citation type="submission" date="2009-11" db="EMBL/GenBank/DDBJ databases">
        <authorList>
            <consortium name="The Broad Institute Genome Sequencing Platform"/>
            <person name="Ward D."/>
            <person name="Feldgarden M."/>
            <person name="Earl A."/>
            <person name="Young S.K."/>
            <person name="Zeng Q."/>
            <person name="Koehrsen M."/>
            <person name="Alvarado L."/>
            <person name="Berlin A."/>
            <person name="Bochicchio J."/>
            <person name="Borenstein D."/>
            <person name="Chapman S.B."/>
            <person name="Chen Z."/>
            <person name="Engels R."/>
            <person name="Freedman E."/>
            <person name="Gellesch M."/>
            <person name="Goldberg J."/>
            <person name="Griggs A."/>
            <person name="Gujja S."/>
            <person name="Heilman E."/>
            <person name="Heiman D."/>
            <person name="Hepburn T."/>
            <person name="Howarth C."/>
            <person name="Jen D."/>
            <person name="Larson L."/>
            <person name="Lewis B."/>
            <person name="Mehta T."/>
            <person name="Park D."/>
            <person name="Pearson M."/>
            <person name="Roberts A."/>
            <person name="Saif S."/>
            <person name="Shea T."/>
            <person name="Shenoy N."/>
            <person name="Sisk P."/>
            <person name="Stolte C."/>
            <person name="Sykes S."/>
            <person name="Thomson T."/>
            <person name="Walk T."/>
            <person name="White J."/>
            <person name="Yandava C."/>
            <person name="Izard J."/>
            <person name="Baranova O.V."/>
            <person name="Blanton J.M."/>
            <person name="Tanner A.C."/>
            <person name="Dewhirst F.E."/>
            <person name="Haas B."/>
            <person name="Nusbaum C."/>
            <person name="Birren B."/>
        </authorList>
    </citation>
    <scope>NUCLEOTIDE SEQUENCE [LARGE SCALE GENOMIC DNA]</scope>
    <source>
        <strain evidence="2">1-1 BBBD Race 1</strain>
    </source>
</reference>
<feature type="domain" description="F-box" evidence="1">
    <location>
        <begin position="115"/>
        <end position="148"/>
    </location>
</feature>
<dbReference type="InterPro" id="IPR001810">
    <property type="entry name" value="F-box_dom"/>
</dbReference>
<dbReference type="STRING" id="630390.A0A0C4F2E9"/>